<keyword evidence="2" id="KW-1185">Reference proteome</keyword>
<feature type="non-terminal residue" evidence="1">
    <location>
        <position position="98"/>
    </location>
</feature>
<dbReference type="Proteomes" id="UP000761423">
    <property type="component" value="Unassembled WGS sequence"/>
</dbReference>
<keyword evidence="1" id="KW-0378">Hydrolase</keyword>
<dbReference type="EMBL" id="JAAJBV010000025">
    <property type="protein sequence ID" value="NHM05582.1"/>
    <property type="molecule type" value="Genomic_DNA"/>
</dbReference>
<name>A0ABX0IG02_9FLAO</name>
<dbReference type="GO" id="GO:0008237">
    <property type="term" value="F:metallopeptidase activity"/>
    <property type="evidence" value="ECO:0007669"/>
    <property type="project" value="UniProtKB-KW"/>
</dbReference>
<proteinExistence type="predicted"/>
<organism evidence="1 2">
    <name type="scientific">Flavobacterium celericrescens</name>
    <dbReference type="NCBI Taxonomy" id="2709780"/>
    <lineage>
        <taxon>Bacteria</taxon>
        <taxon>Pseudomonadati</taxon>
        <taxon>Bacteroidota</taxon>
        <taxon>Flavobacteriia</taxon>
        <taxon>Flavobacteriales</taxon>
        <taxon>Flavobacteriaceae</taxon>
        <taxon>Flavobacterium</taxon>
    </lineage>
</organism>
<gene>
    <name evidence="1" type="ORF">G4L40_12835</name>
</gene>
<comment type="caution">
    <text evidence="1">The sequence shown here is derived from an EMBL/GenBank/DDBJ whole genome shotgun (WGS) entry which is preliminary data.</text>
</comment>
<evidence type="ECO:0000313" key="1">
    <source>
        <dbReference type="EMBL" id="NHM05582.1"/>
    </source>
</evidence>
<keyword evidence="1" id="KW-0645">Protease</keyword>
<reference evidence="1 2" key="1">
    <citation type="submission" date="2020-02" db="EMBL/GenBank/DDBJ databases">
        <authorList>
            <person name="Chen W.-M."/>
        </authorList>
    </citation>
    <scope>NUCLEOTIDE SEQUENCE [LARGE SCALE GENOMIC DNA]</scope>
    <source>
        <strain evidence="1 2">TWA-26</strain>
    </source>
</reference>
<protein>
    <submittedName>
        <fullName evidence="1">Reprolysin family zinc metalloprotease</fullName>
    </submittedName>
</protein>
<feature type="non-terminal residue" evidence="1">
    <location>
        <position position="1"/>
    </location>
</feature>
<keyword evidence="1" id="KW-0482">Metalloprotease</keyword>
<sequence>AVSVVFTETTTAGTCANSYTLTRTWTATDVCGNSVSDSQVITVQDTTAPTFDMVIPADVTAECNAIPTAAVITASDNCDSAVSVVFTETTTAGTCANS</sequence>
<accession>A0ABX0IG02</accession>
<evidence type="ECO:0000313" key="2">
    <source>
        <dbReference type="Proteomes" id="UP000761423"/>
    </source>
</evidence>